<organism evidence="13 14">
    <name type="scientific">Rhodococcus coprophilus</name>
    <dbReference type="NCBI Taxonomy" id="38310"/>
    <lineage>
        <taxon>Bacteria</taxon>
        <taxon>Bacillati</taxon>
        <taxon>Actinomycetota</taxon>
        <taxon>Actinomycetes</taxon>
        <taxon>Mycobacteriales</taxon>
        <taxon>Nocardiaceae</taxon>
        <taxon>Rhodococcus</taxon>
    </lineage>
</organism>
<dbReference type="PIRSF" id="PIRSF036915">
    <property type="entry name" value="Trnald_Bac_Plnt"/>
    <property type="match status" value="1"/>
</dbReference>
<evidence type="ECO:0000313" key="13">
    <source>
        <dbReference type="EMBL" id="SQI28846.1"/>
    </source>
</evidence>
<dbReference type="NCBIfam" id="NF002881">
    <property type="entry name" value="PRK03343.1"/>
    <property type="match status" value="1"/>
</dbReference>
<sequence length="381" mass="40428">MTSQTTAQNEVLAALSAQGVSVWLDDLSRERIESGNLADLIATRSVVGVTTNPSIFQAALSKGHAYDAQVRELAAGGADVEETILAVTTDDVRSACDVLAPVYEATGGLDGRVSIEVDPRLAHATAETVAQAKELWRVVDRPNLFIKIPATVAGLPAIARVIGEGISVNVTLIFSVERYERVIEAYLDGLTAAKAAGHDLSKIHSVASFFVSRVDTEIDSRLEEIGTDAALALRGEAGVANARLAYASYRKAFESGARFEQLAEAGARPQRALWASTGVKNPEYSDTMYVTELVAPNTVNTMPEKTLEAVADHGEITGDTVTGNIAAAQQVFDALASVGIDLPDVFRKLEDEGLEKFVSSWSELLDATSEQLTAHAPGSEG</sequence>
<evidence type="ECO:0000256" key="6">
    <source>
        <dbReference type="ARBA" id="ARBA00018292"/>
    </source>
</evidence>
<dbReference type="EMBL" id="LS483468">
    <property type="protein sequence ID" value="SQI28846.1"/>
    <property type="molecule type" value="Genomic_DNA"/>
</dbReference>
<dbReference type="HAMAP" id="MF_00493">
    <property type="entry name" value="Transaldolase_2"/>
    <property type="match status" value="1"/>
</dbReference>
<reference evidence="13 14" key="1">
    <citation type="submission" date="2018-06" db="EMBL/GenBank/DDBJ databases">
        <authorList>
            <consortium name="Pathogen Informatics"/>
            <person name="Doyle S."/>
        </authorList>
    </citation>
    <scope>NUCLEOTIDE SEQUENCE [LARGE SCALE GENOMIC DNA]</scope>
    <source>
        <strain evidence="13 14">NCTC10994</strain>
    </source>
</reference>
<name>A0A2X4TN50_9NOCA</name>
<dbReference type="GO" id="GO:0005975">
    <property type="term" value="P:carbohydrate metabolic process"/>
    <property type="evidence" value="ECO:0007669"/>
    <property type="project" value="InterPro"/>
</dbReference>
<proteinExistence type="inferred from homology"/>
<comment type="similarity">
    <text evidence="4 12">Belongs to the transaldolase family. Type 2 subfamily.</text>
</comment>
<protein>
    <recommendedName>
        <fullName evidence="6 12">Transaldolase</fullName>
        <ecNumber evidence="5 12">2.2.1.2</ecNumber>
    </recommendedName>
</protein>
<comment type="pathway">
    <text evidence="3 12">Carbohydrate degradation; pentose phosphate pathway; D-glyceraldehyde 3-phosphate and beta-D-fructose 6-phosphate from D-ribose 5-phosphate and D-xylulose 5-phosphate (non-oxidative stage): step 2/3.</text>
</comment>
<evidence type="ECO:0000256" key="8">
    <source>
        <dbReference type="ARBA" id="ARBA00022679"/>
    </source>
</evidence>
<keyword evidence="9 12" id="KW-0570">Pentose shunt</keyword>
<dbReference type="GO" id="GO:0006098">
    <property type="term" value="P:pentose-phosphate shunt"/>
    <property type="evidence" value="ECO:0007669"/>
    <property type="project" value="UniProtKB-UniRule"/>
</dbReference>
<evidence type="ECO:0000256" key="12">
    <source>
        <dbReference type="HAMAP-Rule" id="MF_00493"/>
    </source>
</evidence>
<dbReference type="RefSeq" id="WP_072698310.1">
    <property type="nucleotide sequence ID" value="NZ_JAFBBL010000001.1"/>
</dbReference>
<evidence type="ECO:0000313" key="14">
    <source>
        <dbReference type="Proteomes" id="UP000249091"/>
    </source>
</evidence>
<feature type="active site" description="Schiff-base intermediate with substrate" evidence="12">
    <location>
        <position position="147"/>
    </location>
</feature>
<accession>A0A2X4TN50</accession>
<dbReference type="NCBIfam" id="TIGR00876">
    <property type="entry name" value="tal_mycobact"/>
    <property type="match status" value="1"/>
</dbReference>
<dbReference type="PANTHER" id="PTHR10683:SF31">
    <property type="entry name" value="TRANSALDOLASE"/>
    <property type="match status" value="1"/>
</dbReference>
<dbReference type="EC" id="2.2.1.2" evidence="5 12"/>
<dbReference type="Proteomes" id="UP000249091">
    <property type="component" value="Chromosome 1"/>
</dbReference>
<dbReference type="InterPro" id="IPR013785">
    <property type="entry name" value="Aldolase_TIM"/>
</dbReference>
<dbReference type="PANTHER" id="PTHR10683">
    <property type="entry name" value="TRANSALDOLASE"/>
    <property type="match status" value="1"/>
</dbReference>
<comment type="catalytic activity">
    <reaction evidence="11 12">
        <text>D-sedoheptulose 7-phosphate + D-glyceraldehyde 3-phosphate = D-erythrose 4-phosphate + beta-D-fructose 6-phosphate</text>
        <dbReference type="Rhea" id="RHEA:17053"/>
        <dbReference type="ChEBI" id="CHEBI:16897"/>
        <dbReference type="ChEBI" id="CHEBI:57483"/>
        <dbReference type="ChEBI" id="CHEBI:57634"/>
        <dbReference type="ChEBI" id="CHEBI:59776"/>
        <dbReference type="EC" id="2.2.1.2"/>
    </reaction>
</comment>
<evidence type="ECO:0000256" key="2">
    <source>
        <dbReference type="ARBA" id="ARBA00004496"/>
    </source>
</evidence>
<dbReference type="SUPFAM" id="SSF51569">
    <property type="entry name" value="Aldolase"/>
    <property type="match status" value="1"/>
</dbReference>
<dbReference type="KEGG" id="rcr:NCTC10994_00599"/>
<evidence type="ECO:0000256" key="3">
    <source>
        <dbReference type="ARBA" id="ARBA00004857"/>
    </source>
</evidence>
<comment type="function">
    <text evidence="1 12">Transaldolase is important for the balance of metabolites in the pentose-phosphate pathway.</text>
</comment>
<evidence type="ECO:0000256" key="9">
    <source>
        <dbReference type="ARBA" id="ARBA00023126"/>
    </source>
</evidence>
<dbReference type="UniPathway" id="UPA00115">
    <property type="reaction ID" value="UER00414"/>
</dbReference>
<gene>
    <name evidence="12 13" type="primary">tal</name>
    <name evidence="13" type="ORF">NCTC10994_00599</name>
</gene>
<dbReference type="Pfam" id="PF00923">
    <property type="entry name" value="TAL_FSA"/>
    <property type="match status" value="1"/>
</dbReference>
<dbReference type="STRING" id="1219011.GCA_001895045_00319"/>
<keyword evidence="10 12" id="KW-0704">Schiff base</keyword>
<dbReference type="InterPro" id="IPR018225">
    <property type="entry name" value="Transaldolase_AS"/>
</dbReference>
<keyword evidence="14" id="KW-1185">Reference proteome</keyword>
<evidence type="ECO:0000256" key="1">
    <source>
        <dbReference type="ARBA" id="ARBA00003518"/>
    </source>
</evidence>
<evidence type="ECO:0000256" key="4">
    <source>
        <dbReference type="ARBA" id="ARBA00008426"/>
    </source>
</evidence>
<dbReference type="GO" id="GO:0005737">
    <property type="term" value="C:cytoplasm"/>
    <property type="evidence" value="ECO:0007669"/>
    <property type="project" value="UniProtKB-SubCell"/>
</dbReference>
<dbReference type="PROSITE" id="PS01054">
    <property type="entry name" value="TRANSALDOLASE_1"/>
    <property type="match status" value="1"/>
</dbReference>
<dbReference type="GO" id="GO:0004801">
    <property type="term" value="F:transaldolase activity"/>
    <property type="evidence" value="ECO:0007669"/>
    <property type="project" value="UniProtKB-UniRule"/>
</dbReference>
<evidence type="ECO:0000256" key="10">
    <source>
        <dbReference type="ARBA" id="ARBA00023270"/>
    </source>
</evidence>
<evidence type="ECO:0000256" key="11">
    <source>
        <dbReference type="ARBA" id="ARBA00048810"/>
    </source>
</evidence>
<dbReference type="InterPro" id="IPR004732">
    <property type="entry name" value="Transaldolase_2"/>
</dbReference>
<dbReference type="CDD" id="cd00955">
    <property type="entry name" value="Transaldolase_like"/>
    <property type="match status" value="1"/>
</dbReference>
<dbReference type="AlphaFoldDB" id="A0A2X4TN50"/>
<keyword evidence="8 12" id="KW-0808">Transferase</keyword>
<dbReference type="InterPro" id="IPR001585">
    <property type="entry name" value="TAL/FSA"/>
</dbReference>
<comment type="subcellular location">
    <subcellularLocation>
        <location evidence="2 12">Cytoplasm</location>
    </subcellularLocation>
</comment>
<dbReference type="Gene3D" id="3.20.20.70">
    <property type="entry name" value="Aldolase class I"/>
    <property type="match status" value="1"/>
</dbReference>
<evidence type="ECO:0000256" key="7">
    <source>
        <dbReference type="ARBA" id="ARBA00022490"/>
    </source>
</evidence>
<keyword evidence="7 12" id="KW-0963">Cytoplasm</keyword>
<evidence type="ECO:0000256" key="5">
    <source>
        <dbReference type="ARBA" id="ARBA00013151"/>
    </source>
</evidence>